<organism evidence="2 3">
    <name type="scientific">Heterotrigona itama</name>
    <dbReference type="NCBI Taxonomy" id="395501"/>
    <lineage>
        <taxon>Eukaryota</taxon>
        <taxon>Metazoa</taxon>
        <taxon>Ecdysozoa</taxon>
        <taxon>Arthropoda</taxon>
        <taxon>Hexapoda</taxon>
        <taxon>Insecta</taxon>
        <taxon>Pterygota</taxon>
        <taxon>Neoptera</taxon>
        <taxon>Endopterygota</taxon>
        <taxon>Hymenoptera</taxon>
        <taxon>Apocrita</taxon>
        <taxon>Aculeata</taxon>
        <taxon>Apoidea</taxon>
        <taxon>Anthophila</taxon>
        <taxon>Apidae</taxon>
        <taxon>Heterotrigona</taxon>
    </lineage>
</organism>
<keyword evidence="3" id="KW-1185">Reference proteome</keyword>
<sequence length="166" mass="19721">MNIEGIAVITEYKHSPKSRELDVGRRHEIQSTVQSEHQREDDEKRLRIRHSSTDSKFQKEGKYPVVLPLQLRKKQCTDSKMPQYTVISEKNDYNENDDGMNFSEQRALRFECNFCHEQIATLLSLSTHIKFHRRTYCKYCYWILPENETMEEHIENTHRIDSGIGT</sequence>
<dbReference type="Proteomes" id="UP000752696">
    <property type="component" value="Unassembled WGS sequence"/>
</dbReference>
<dbReference type="AlphaFoldDB" id="A0A6V7GRY9"/>
<dbReference type="PROSITE" id="PS00028">
    <property type="entry name" value="ZINC_FINGER_C2H2_1"/>
    <property type="match status" value="1"/>
</dbReference>
<gene>
    <name evidence="2" type="ORF">MHI_LOCUS26430</name>
</gene>
<proteinExistence type="predicted"/>
<protein>
    <recommendedName>
        <fullName evidence="1">C2H2-type domain-containing protein</fullName>
    </recommendedName>
</protein>
<name>A0A6V7GRY9_9HYME</name>
<dbReference type="SMART" id="SM00355">
    <property type="entry name" value="ZnF_C2H2"/>
    <property type="match status" value="2"/>
</dbReference>
<evidence type="ECO:0000313" key="3">
    <source>
        <dbReference type="Proteomes" id="UP000752696"/>
    </source>
</evidence>
<feature type="domain" description="C2H2-type" evidence="1">
    <location>
        <begin position="112"/>
        <end position="132"/>
    </location>
</feature>
<comment type="caution">
    <text evidence="2">The sequence shown here is derived from an EMBL/GenBank/DDBJ whole genome shotgun (WGS) entry which is preliminary data.</text>
</comment>
<evidence type="ECO:0000313" key="2">
    <source>
        <dbReference type="EMBL" id="CAD1468181.1"/>
    </source>
</evidence>
<dbReference type="EMBL" id="CAJDYZ010000198">
    <property type="protein sequence ID" value="CAD1468181.1"/>
    <property type="molecule type" value="Genomic_DNA"/>
</dbReference>
<dbReference type="Gene3D" id="3.30.160.60">
    <property type="entry name" value="Classic Zinc Finger"/>
    <property type="match status" value="1"/>
</dbReference>
<dbReference type="OrthoDB" id="8054813at2759"/>
<dbReference type="InterPro" id="IPR013087">
    <property type="entry name" value="Znf_C2H2_type"/>
</dbReference>
<accession>A0A6V7GRY9</accession>
<evidence type="ECO:0000259" key="1">
    <source>
        <dbReference type="PROSITE" id="PS00028"/>
    </source>
</evidence>
<reference evidence="2" key="1">
    <citation type="submission" date="2020-07" db="EMBL/GenBank/DDBJ databases">
        <authorList>
            <person name="Nazaruddin N."/>
        </authorList>
    </citation>
    <scope>NUCLEOTIDE SEQUENCE</scope>
</reference>